<evidence type="ECO:0000313" key="4">
    <source>
        <dbReference type="Proteomes" id="UP000824258"/>
    </source>
</evidence>
<feature type="domain" description="Amidohydrolase-related" evidence="2">
    <location>
        <begin position="4"/>
        <end position="300"/>
    </location>
</feature>
<name>A0A9D1D6Q9_9FIRM</name>
<reference evidence="3" key="2">
    <citation type="journal article" date="2021" name="PeerJ">
        <title>Extensive microbial diversity within the chicken gut microbiome revealed by metagenomics and culture.</title>
        <authorList>
            <person name="Gilroy R."/>
            <person name="Ravi A."/>
            <person name="Getino M."/>
            <person name="Pursley I."/>
            <person name="Horton D.L."/>
            <person name="Alikhan N.F."/>
            <person name="Baker D."/>
            <person name="Gharbi K."/>
            <person name="Hall N."/>
            <person name="Watson M."/>
            <person name="Adriaenssens E.M."/>
            <person name="Foster-Nyarko E."/>
            <person name="Jarju S."/>
            <person name="Secka A."/>
            <person name="Antonio M."/>
            <person name="Oren A."/>
            <person name="Chaudhuri R.R."/>
            <person name="La Ragione R."/>
            <person name="Hildebrand F."/>
            <person name="Pallen M.J."/>
        </authorList>
    </citation>
    <scope>NUCLEOTIDE SEQUENCE</scope>
    <source>
        <strain evidence="3">ChiHjej9B8-7071</strain>
    </source>
</reference>
<dbReference type="Proteomes" id="UP000824258">
    <property type="component" value="Unassembled WGS sequence"/>
</dbReference>
<accession>A0A9D1D6Q9</accession>
<dbReference type="SUPFAM" id="SSF51556">
    <property type="entry name" value="Metallo-dependent hydrolases"/>
    <property type="match status" value="1"/>
</dbReference>
<dbReference type="AlphaFoldDB" id="A0A9D1D6Q9"/>
<evidence type="ECO:0000256" key="1">
    <source>
        <dbReference type="ARBA" id="ARBA00038310"/>
    </source>
</evidence>
<dbReference type="InterPro" id="IPR032466">
    <property type="entry name" value="Metal_Hydrolase"/>
</dbReference>
<reference evidence="3" key="1">
    <citation type="submission" date="2020-10" db="EMBL/GenBank/DDBJ databases">
        <authorList>
            <person name="Gilroy R."/>
        </authorList>
    </citation>
    <scope>NUCLEOTIDE SEQUENCE</scope>
    <source>
        <strain evidence="3">ChiHjej9B8-7071</strain>
    </source>
</reference>
<dbReference type="Gene3D" id="3.20.20.140">
    <property type="entry name" value="Metal-dependent hydrolases"/>
    <property type="match status" value="1"/>
</dbReference>
<organism evidence="3 4">
    <name type="scientific">Candidatus Avoscillospira stercoripullorum</name>
    <dbReference type="NCBI Taxonomy" id="2840709"/>
    <lineage>
        <taxon>Bacteria</taxon>
        <taxon>Bacillati</taxon>
        <taxon>Bacillota</taxon>
        <taxon>Clostridia</taxon>
        <taxon>Eubacteriales</taxon>
        <taxon>Oscillospiraceae</taxon>
        <taxon>Oscillospiraceae incertae sedis</taxon>
        <taxon>Candidatus Avoscillospira</taxon>
    </lineage>
</organism>
<sequence>MTFIDAHVHIFPETALGRVNPRFGGEYAPYGFLKLPGGGGYHVMPPYIHDTQFTADTLVHMMDVYGVKQAVIQQSILNEQNAVVAEAVARYPHRLSGSMILEPGSNWQADLLHWKKAGLNSIKFEMRAFSMACPGVGYDHPWMRSMLELARQEDLTVVFDPAPTDFPVYRPEALFDALRALPGIRVVICHLGYPKPMDTAQSRSKWQEMVELAKLPGVWLDVSALPDLFEEEGWPYPTAAAYLRQVKDWVGADKLIWGTDVPGTLCNATYPQMQRMFSIPGLFSQEEQQLLFSENARAAYCL</sequence>
<dbReference type="GO" id="GO:0016787">
    <property type="term" value="F:hydrolase activity"/>
    <property type="evidence" value="ECO:0007669"/>
    <property type="project" value="InterPro"/>
</dbReference>
<dbReference type="PANTHER" id="PTHR43569:SF2">
    <property type="entry name" value="AMIDOHYDROLASE-RELATED DOMAIN-CONTAINING PROTEIN"/>
    <property type="match status" value="1"/>
</dbReference>
<evidence type="ECO:0000259" key="2">
    <source>
        <dbReference type="Pfam" id="PF04909"/>
    </source>
</evidence>
<gene>
    <name evidence="3" type="ORF">IAA70_04785</name>
</gene>
<dbReference type="InterPro" id="IPR052350">
    <property type="entry name" value="Metallo-dep_Lactonases"/>
</dbReference>
<comment type="caution">
    <text evidence="3">The sequence shown here is derived from an EMBL/GenBank/DDBJ whole genome shotgun (WGS) entry which is preliminary data.</text>
</comment>
<protein>
    <submittedName>
        <fullName evidence="3">Amidohydrolase</fullName>
    </submittedName>
</protein>
<dbReference type="InterPro" id="IPR006680">
    <property type="entry name" value="Amidohydro-rel"/>
</dbReference>
<comment type="similarity">
    <text evidence="1">Belongs to the metallo-dependent hydrolases superfamily.</text>
</comment>
<dbReference type="EMBL" id="DVGD01000147">
    <property type="protein sequence ID" value="HIR09701.1"/>
    <property type="molecule type" value="Genomic_DNA"/>
</dbReference>
<dbReference type="Pfam" id="PF04909">
    <property type="entry name" value="Amidohydro_2"/>
    <property type="match status" value="1"/>
</dbReference>
<dbReference type="PANTHER" id="PTHR43569">
    <property type="entry name" value="AMIDOHYDROLASE"/>
    <property type="match status" value="1"/>
</dbReference>
<proteinExistence type="inferred from homology"/>
<evidence type="ECO:0000313" key="3">
    <source>
        <dbReference type="EMBL" id="HIR09701.1"/>
    </source>
</evidence>